<comment type="caution">
    <text evidence="4">The sequence shown here is derived from an EMBL/GenBank/DDBJ whole genome shotgun (WGS) entry which is preliminary data.</text>
</comment>
<name>A0AAV9CSB5_ACOCL</name>
<evidence type="ECO:0000313" key="4">
    <source>
        <dbReference type="EMBL" id="KAK1291421.1"/>
    </source>
</evidence>
<dbReference type="Gene3D" id="3.30.2300.10">
    <property type="entry name" value="THUMP superfamily"/>
    <property type="match status" value="1"/>
</dbReference>
<dbReference type="FunFam" id="3.30.2300.10:FF:000001">
    <property type="entry name" value="THUMP domain-containing protein 1"/>
    <property type="match status" value="1"/>
</dbReference>
<dbReference type="GO" id="GO:0006400">
    <property type="term" value="P:tRNA modification"/>
    <property type="evidence" value="ECO:0007669"/>
    <property type="project" value="InterPro"/>
</dbReference>
<reference evidence="4" key="1">
    <citation type="journal article" date="2023" name="Nat. Commun.">
        <title>Diploid and tetraploid genomes of Acorus and the evolution of monocots.</title>
        <authorList>
            <person name="Ma L."/>
            <person name="Liu K.W."/>
            <person name="Li Z."/>
            <person name="Hsiao Y.Y."/>
            <person name="Qi Y."/>
            <person name="Fu T."/>
            <person name="Tang G.D."/>
            <person name="Zhang D."/>
            <person name="Sun W.H."/>
            <person name="Liu D.K."/>
            <person name="Li Y."/>
            <person name="Chen G.Z."/>
            <person name="Liu X.D."/>
            <person name="Liao X.Y."/>
            <person name="Jiang Y.T."/>
            <person name="Yu X."/>
            <person name="Hao Y."/>
            <person name="Huang J."/>
            <person name="Zhao X.W."/>
            <person name="Ke S."/>
            <person name="Chen Y.Y."/>
            <person name="Wu W.L."/>
            <person name="Hsu J.L."/>
            <person name="Lin Y.F."/>
            <person name="Huang M.D."/>
            <person name="Li C.Y."/>
            <person name="Huang L."/>
            <person name="Wang Z.W."/>
            <person name="Zhao X."/>
            <person name="Zhong W.Y."/>
            <person name="Peng D.H."/>
            <person name="Ahmad S."/>
            <person name="Lan S."/>
            <person name="Zhang J.S."/>
            <person name="Tsai W.C."/>
            <person name="Van de Peer Y."/>
            <person name="Liu Z.J."/>
        </authorList>
    </citation>
    <scope>NUCLEOTIDE SEQUENCE</scope>
    <source>
        <strain evidence="4">CP</strain>
    </source>
</reference>
<accession>A0AAV9CSB5</accession>
<proteinExistence type="predicted"/>
<dbReference type="InterPro" id="IPR004114">
    <property type="entry name" value="THUMP_dom"/>
</dbReference>
<keyword evidence="5" id="KW-1185">Reference proteome</keyword>
<organism evidence="4 5">
    <name type="scientific">Acorus calamus</name>
    <name type="common">Sweet flag</name>
    <dbReference type="NCBI Taxonomy" id="4465"/>
    <lineage>
        <taxon>Eukaryota</taxon>
        <taxon>Viridiplantae</taxon>
        <taxon>Streptophyta</taxon>
        <taxon>Embryophyta</taxon>
        <taxon>Tracheophyta</taxon>
        <taxon>Spermatophyta</taxon>
        <taxon>Magnoliopsida</taxon>
        <taxon>Liliopsida</taxon>
        <taxon>Acoraceae</taxon>
        <taxon>Acorus</taxon>
    </lineage>
</organism>
<evidence type="ECO:0000313" key="5">
    <source>
        <dbReference type="Proteomes" id="UP001180020"/>
    </source>
</evidence>
<dbReference type="Pfam" id="PF02926">
    <property type="entry name" value="THUMP"/>
    <property type="match status" value="1"/>
</dbReference>
<gene>
    <name evidence="4" type="ORF">QJS10_CPB17g01767</name>
</gene>
<dbReference type="AlphaFoldDB" id="A0AAV9CSB5"/>
<evidence type="ECO:0000256" key="1">
    <source>
        <dbReference type="PROSITE-ProRule" id="PRU00529"/>
    </source>
</evidence>
<feature type="compositionally biased region" description="Basic and acidic residues" evidence="2">
    <location>
        <begin position="125"/>
        <end position="150"/>
    </location>
</feature>
<evidence type="ECO:0000256" key="2">
    <source>
        <dbReference type="SAM" id="MobiDB-lite"/>
    </source>
</evidence>
<keyword evidence="1" id="KW-0694">RNA-binding</keyword>
<dbReference type="PROSITE" id="PS51165">
    <property type="entry name" value="THUMP"/>
    <property type="match status" value="1"/>
</dbReference>
<dbReference type="EMBL" id="JAUJYO010000017">
    <property type="protein sequence ID" value="KAK1291421.1"/>
    <property type="molecule type" value="Genomic_DNA"/>
</dbReference>
<dbReference type="SUPFAM" id="SSF143437">
    <property type="entry name" value="THUMP domain-like"/>
    <property type="match status" value="1"/>
</dbReference>
<dbReference type="Proteomes" id="UP001180020">
    <property type="component" value="Unassembled WGS sequence"/>
</dbReference>
<dbReference type="SMART" id="SM00981">
    <property type="entry name" value="THUMP"/>
    <property type="match status" value="1"/>
</dbReference>
<reference evidence="4" key="2">
    <citation type="submission" date="2023-06" db="EMBL/GenBank/DDBJ databases">
        <authorList>
            <person name="Ma L."/>
            <person name="Liu K.-W."/>
            <person name="Li Z."/>
            <person name="Hsiao Y.-Y."/>
            <person name="Qi Y."/>
            <person name="Fu T."/>
            <person name="Tang G."/>
            <person name="Zhang D."/>
            <person name="Sun W.-H."/>
            <person name="Liu D.-K."/>
            <person name="Li Y."/>
            <person name="Chen G.-Z."/>
            <person name="Liu X.-D."/>
            <person name="Liao X.-Y."/>
            <person name="Jiang Y.-T."/>
            <person name="Yu X."/>
            <person name="Hao Y."/>
            <person name="Huang J."/>
            <person name="Zhao X.-W."/>
            <person name="Ke S."/>
            <person name="Chen Y.-Y."/>
            <person name="Wu W.-L."/>
            <person name="Hsu J.-L."/>
            <person name="Lin Y.-F."/>
            <person name="Huang M.-D."/>
            <person name="Li C.-Y."/>
            <person name="Huang L."/>
            <person name="Wang Z.-W."/>
            <person name="Zhao X."/>
            <person name="Zhong W.-Y."/>
            <person name="Peng D.-H."/>
            <person name="Ahmad S."/>
            <person name="Lan S."/>
            <person name="Zhang J.-S."/>
            <person name="Tsai W.-C."/>
            <person name="Van De Peer Y."/>
            <person name="Liu Z.-J."/>
        </authorList>
    </citation>
    <scope>NUCLEOTIDE SEQUENCE</scope>
    <source>
        <strain evidence="4">CP</strain>
        <tissue evidence="4">Leaves</tissue>
    </source>
</reference>
<dbReference type="InterPro" id="IPR040183">
    <property type="entry name" value="THUMPD1-like"/>
</dbReference>
<protein>
    <recommendedName>
        <fullName evidence="3">THUMP domain-containing protein</fullName>
    </recommendedName>
</protein>
<feature type="region of interest" description="Disordered" evidence="2">
    <location>
        <begin position="94"/>
        <end position="150"/>
    </location>
</feature>
<feature type="compositionally biased region" description="Basic residues" evidence="2">
    <location>
        <begin position="16"/>
        <end position="34"/>
    </location>
</feature>
<feature type="compositionally biased region" description="Polar residues" evidence="2">
    <location>
        <begin position="1"/>
        <end position="15"/>
    </location>
</feature>
<dbReference type="GO" id="GO:0003723">
    <property type="term" value="F:RNA binding"/>
    <property type="evidence" value="ECO:0007669"/>
    <property type="project" value="UniProtKB-UniRule"/>
</dbReference>
<evidence type="ECO:0000259" key="3">
    <source>
        <dbReference type="PROSITE" id="PS51165"/>
    </source>
</evidence>
<dbReference type="PANTHER" id="PTHR13452">
    <property type="entry name" value="THUMP DOMAIN CONTAINING PROTEIN 1-RELATED"/>
    <property type="match status" value="1"/>
</dbReference>
<sequence length="333" mass="37445">MAESYARTNTNNATNGKKRRHHYQSFSKPTKKKGQWPLKAGVEGFFITCDGGRERQASNEALNILDSFYEELVQIPNSAPTNLTNKHTSKVIKFTDTDSSDEDDDSPPKKEGVDLQNEANDTEDAPSKKQRVDVEADETKCETANHEKSEAKPIDELIEDELKELGDKKKRHFLSLDSGCNGCIFIQMNRRTGDPSPTDIVQHIMSSAASTRKHMSRFILRILPVEVASYASEEEISKAIKPLIDQHFPTEAPTPKKFAVLYEARSNTGIERMAIINAVAKSVPQPHKVDLNNPDKTIIVQITKTICLVGVVEKYKEYLKFNLRQLTSPETQK</sequence>
<dbReference type="CDD" id="cd11717">
    <property type="entry name" value="THUMP_THUMPD1_like"/>
    <property type="match status" value="1"/>
</dbReference>
<feature type="region of interest" description="Disordered" evidence="2">
    <location>
        <begin position="1"/>
        <end position="36"/>
    </location>
</feature>
<dbReference type="PANTHER" id="PTHR13452:SF10">
    <property type="entry name" value="THUMP DOMAIN-CONTAINING PROTEIN 1"/>
    <property type="match status" value="1"/>
</dbReference>
<feature type="domain" description="THUMP" evidence="3">
    <location>
        <begin position="207"/>
        <end position="313"/>
    </location>
</feature>